<dbReference type="EMBL" id="JARJCN010000116">
    <property type="protein sequence ID" value="KAJ7073345.1"/>
    <property type="molecule type" value="Genomic_DNA"/>
</dbReference>
<accession>A0AAD6XIM0</accession>
<comment type="caution">
    <text evidence="2">The sequence shown here is derived from an EMBL/GenBank/DDBJ whole genome shotgun (WGS) entry which is preliminary data.</text>
</comment>
<dbReference type="Proteomes" id="UP001222325">
    <property type="component" value="Unassembled WGS sequence"/>
</dbReference>
<dbReference type="AlphaFoldDB" id="A0AAD6XIM0"/>
<reference evidence="2" key="1">
    <citation type="submission" date="2023-03" db="EMBL/GenBank/DDBJ databases">
        <title>Massive genome expansion in bonnet fungi (Mycena s.s.) driven by repeated elements and novel gene families across ecological guilds.</title>
        <authorList>
            <consortium name="Lawrence Berkeley National Laboratory"/>
            <person name="Harder C.B."/>
            <person name="Miyauchi S."/>
            <person name="Viragh M."/>
            <person name="Kuo A."/>
            <person name="Thoen E."/>
            <person name="Andreopoulos B."/>
            <person name="Lu D."/>
            <person name="Skrede I."/>
            <person name="Drula E."/>
            <person name="Henrissat B."/>
            <person name="Morin E."/>
            <person name="Kohler A."/>
            <person name="Barry K."/>
            <person name="LaButti K."/>
            <person name="Morin E."/>
            <person name="Salamov A."/>
            <person name="Lipzen A."/>
            <person name="Mereny Z."/>
            <person name="Hegedus B."/>
            <person name="Baldrian P."/>
            <person name="Stursova M."/>
            <person name="Weitz H."/>
            <person name="Taylor A."/>
            <person name="Grigoriev I.V."/>
            <person name="Nagy L.G."/>
            <person name="Martin F."/>
            <person name="Kauserud H."/>
        </authorList>
    </citation>
    <scope>NUCLEOTIDE SEQUENCE</scope>
    <source>
        <strain evidence="2">CBHHK173m</strain>
    </source>
</reference>
<sequence length="237" mass="25181">MKDSPAALATPKSEARARGPGVRTTQADVTVTRVRALKQRRAAPRALDRAEQRYYVGNGGRGTPLRRVRRAFHVCPDTWLRGDTLTLKNIGATFPSCTAPKAAFAAWMGSLLHAAALSPEPLILAMRRTTADARSTPGTAKNGCDFDRYRISWGIHSAASSTGDDTTPAASTRRLEPGCAYRTWVLASSKVGRGGAEREAEHKAYAGAGVVGTLAAALQCLSTLRAHAQAATAVRAR</sequence>
<gene>
    <name evidence="2" type="ORF">B0H15DRAFT_806797</name>
</gene>
<evidence type="ECO:0000256" key="1">
    <source>
        <dbReference type="SAM" id="MobiDB-lite"/>
    </source>
</evidence>
<evidence type="ECO:0000313" key="2">
    <source>
        <dbReference type="EMBL" id="KAJ7073345.1"/>
    </source>
</evidence>
<feature type="region of interest" description="Disordered" evidence="1">
    <location>
        <begin position="1"/>
        <end position="24"/>
    </location>
</feature>
<protein>
    <submittedName>
        <fullName evidence="2">Uncharacterized protein</fullName>
    </submittedName>
</protein>
<keyword evidence="3" id="KW-1185">Reference proteome</keyword>
<name>A0AAD6XIM0_9AGAR</name>
<evidence type="ECO:0000313" key="3">
    <source>
        <dbReference type="Proteomes" id="UP001222325"/>
    </source>
</evidence>
<proteinExistence type="predicted"/>
<organism evidence="2 3">
    <name type="scientific">Mycena belliarum</name>
    <dbReference type="NCBI Taxonomy" id="1033014"/>
    <lineage>
        <taxon>Eukaryota</taxon>
        <taxon>Fungi</taxon>
        <taxon>Dikarya</taxon>
        <taxon>Basidiomycota</taxon>
        <taxon>Agaricomycotina</taxon>
        <taxon>Agaricomycetes</taxon>
        <taxon>Agaricomycetidae</taxon>
        <taxon>Agaricales</taxon>
        <taxon>Marasmiineae</taxon>
        <taxon>Mycenaceae</taxon>
        <taxon>Mycena</taxon>
    </lineage>
</organism>